<evidence type="ECO:0000313" key="1">
    <source>
        <dbReference type="EMBL" id="KAK2092866.1"/>
    </source>
</evidence>
<organism evidence="1 2">
    <name type="scientific">Saguinus oedipus</name>
    <name type="common">Cotton-top tamarin</name>
    <name type="synonym">Oedipomidas oedipus</name>
    <dbReference type="NCBI Taxonomy" id="9490"/>
    <lineage>
        <taxon>Eukaryota</taxon>
        <taxon>Metazoa</taxon>
        <taxon>Chordata</taxon>
        <taxon>Craniata</taxon>
        <taxon>Vertebrata</taxon>
        <taxon>Euteleostomi</taxon>
        <taxon>Mammalia</taxon>
        <taxon>Eutheria</taxon>
        <taxon>Euarchontoglires</taxon>
        <taxon>Primates</taxon>
        <taxon>Haplorrhini</taxon>
        <taxon>Platyrrhini</taxon>
        <taxon>Cebidae</taxon>
        <taxon>Callitrichinae</taxon>
        <taxon>Saguinus</taxon>
    </lineage>
</organism>
<dbReference type="Proteomes" id="UP001266305">
    <property type="component" value="Unassembled WGS sequence"/>
</dbReference>
<keyword evidence="2" id="KW-1185">Reference proteome</keyword>
<name>A0ABQ9U729_SAGOE</name>
<comment type="caution">
    <text evidence="1">The sequence shown here is derived from an EMBL/GenBank/DDBJ whole genome shotgun (WGS) entry which is preliminary data.</text>
</comment>
<dbReference type="EMBL" id="JASSZA010000015">
    <property type="protein sequence ID" value="KAK2092866.1"/>
    <property type="molecule type" value="Genomic_DNA"/>
</dbReference>
<reference evidence="1 2" key="1">
    <citation type="submission" date="2023-05" db="EMBL/GenBank/DDBJ databases">
        <title>B98-5 Cell Line De Novo Hybrid Assembly: An Optical Mapping Approach.</title>
        <authorList>
            <person name="Kananen K."/>
            <person name="Auerbach J.A."/>
            <person name="Kautto E."/>
            <person name="Blachly J.S."/>
        </authorList>
    </citation>
    <scope>NUCLEOTIDE SEQUENCE [LARGE SCALE GENOMIC DNA]</scope>
    <source>
        <strain evidence="1">B95-8</strain>
        <tissue evidence="1">Cell line</tissue>
    </source>
</reference>
<evidence type="ECO:0000313" key="2">
    <source>
        <dbReference type="Proteomes" id="UP001266305"/>
    </source>
</evidence>
<sequence length="148" mass="16842">MAAGFILFLEFDVHPHRKTDEQHHEKQTQGWNTHDGYWQIQFPPPEDASSECPTLQSEPTTSRILELQPDPTLLWQWGERPAGILAFALDSLPPHSRAGAMNSVLACFDRWGLGRKAGWPMEQRAWKGMCGHHTQTVKRGTVKSERSQ</sequence>
<protein>
    <submittedName>
        <fullName evidence="1">Uncharacterized protein</fullName>
    </submittedName>
</protein>
<gene>
    <name evidence="1" type="ORF">P7K49_029395</name>
</gene>
<proteinExistence type="predicted"/>
<accession>A0ABQ9U729</accession>